<dbReference type="SMART" id="SM00950">
    <property type="entry name" value="Piwi"/>
    <property type="match status" value="1"/>
</dbReference>
<dbReference type="InterPro" id="IPR003165">
    <property type="entry name" value="Piwi"/>
</dbReference>
<evidence type="ECO:0000313" key="5">
    <source>
        <dbReference type="Proteomes" id="UP000256710"/>
    </source>
</evidence>
<organism evidence="4 5">
    <name type="scientific">Cupriavidus neocaledonicus</name>
    <dbReference type="NCBI Taxonomy" id="1040979"/>
    <lineage>
        <taxon>Bacteria</taxon>
        <taxon>Pseudomonadati</taxon>
        <taxon>Pseudomonadota</taxon>
        <taxon>Betaproteobacteria</taxon>
        <taxon>Burkholderiales</taxon>
        <taxon>Burkholderiaceae</taxon>
        <taxon>Cupriavidus</taxon>
    </lineage>
</organism>
<dbReference type="SUPFAM" id="SSF53098">
    <property type="entry name" value="Ribonuclease H-like"/>
    <property type="match status" value="1"/>
</dbReference>
<dbReference type="Gene3D" id="3.30.420.10">
    <property type="entry name" value="Ribonuclease H-like superfamily/Ribonuclease H"/>
    <property type="match status" value="1"/>
</dbReference>
<reference evidence="4 5" key="1">
    <citation type="submission" date="2018-01" db="EMBL/GenBank/DDBJ databases">
        <authorList>
            <person name="Clerissi C."/>
        </authorList>
    </citation>
    <scope>NUCLEOTIDE SEQUENCE [LARGE SCALE GENOMIC DNA]</scope>
    <source>
        <strain evidence="4">Cupriavidus taiwanensis STM 6082</strain>
    </source>
</reference>
<dbReference type="InterPro" id="IPR012337">
    <property type="entry name" value="RNaseH-like_sf"/>
</dbReference>
<protein>
    <recommendedName>
        <fullName evidence="2">Protein argonaute</fullName>
    </recommendedName>
</protein>
<dbReference type="RefSeq" id="WP_018005263.1">
    <property type="nucleotide sequence ID" value="NZ_AQUR01000087.1"/>
</dbReference>
<evidence type="ECO:0000256" key="1">
    <source>
        <dbReference type="ARBA" id="ARBA00035012"/>
    </source>
</evidence>
<accession>A0ABY1V0M5</accession>
<dbReference type="InterPro" id="IPR036397">
    <property type="entry name" value="RNaseH_sf"/>
</dbReference>
<comment type="similarity">
    <text evidence="1">Belongs to the argonaute family. Long pAgo subfamily.</text>
</comment>
<proteinExistence type="inferred from homology"/>
<name>A0ABY1V0M5_9BURK</name>
<comment type="caution">
    <text evidence="4">The sequence shown here is derived from an EMBL/GenBank/DDBJ whole genome shotgun (WGS) entry which is preliminary data.</text>
</comment>
<dbReference type="CDD" id="cd04659">
    <property type="entry name" value="Piwi_piwi-like_ProArk"/>
    <property type="match status" value="1"/>
</dbReference>
<evidence type="ECO:0000259" key="3">
    <source>
        <dbReference type="SMART" id="SM00950"/>
    </source>
</evidence>
<feature type="domain" description="Piwi" evidence="3">
    <location>
        <begin position="197"/>
        <end position="471"/>
    </location>
</feature>
<gene>
    <name evidence="4" type="ORF">CBM2605_A260054</name>
</gene>
<sequence>MMKLDLLEEPELEFGGLHRHVDMRQGIALFGPLDSIEGQPRRIRLGVVGTQQTVDGILQWLERSKAGIKAKASRQPHLFPDFPGFGPDSPFRAEFNIDSSSVRTLSSRELSRITAQSELMAVADGQSLLSDEVQAISESGRPDVVIVGVPPELVALEDEEASEATAEFNPKQDALEYGSTFDLRNMLKAKVMRMNQPIQLVLPQTYDDAAKGKKSKKGEKRTLQDEATRAWNFHTALYYKANYRPWRIVRDPSELHACFVGISFYRSLDQASLVTSMAQVYDERGEGVIVRGKAVELSKDDRQPHLSRNDAHLLLTTALKEYRREHKHLPARVVLHKSSKYSKEELDGFNGAVDDQGLETADFLVVTKSFTRLFREGTYPPLRGTMLRLDEANHLLYTRGSVPYYATYPGMYVPRPLKFQIAQADTSPRKLAEEILALTKLNWNNTQFDGAEPITMRVAHQVGKVLKYVLEGDVVQPRYSFYM</sequence>
<evidence type="ECO:0000313" key="4">
    <source>
        <dbReference type="EMBL" id="SOZ36215.1"/>
    </source>
</evidence>
<dbReference type="EMBL" id="OFTC01000019">
    <property type="protein sequence ID" value="SOZ36215.1"/>
    <property type="molecule type" value="Genomic_DNA"/>
</dbReference>
<evidence type="ECO:0000256" key="2">
    <source>
        <dbReference type="ARBA" id="ARBA00035032"/>
    </source>
</evidence>
<dbReference type="Proteomes" id="UP000256710">
    <property type="component" value="Unassembled WGS sequence"/>
</dbReference>
<keyword evidence="5" id="KW-1185">Reference proteome</keyword>